<evidence type="ECO:0000256" key="2">
    <source>
        <dbReference type="ARBA" id="ARBA00004533"/>
    </source>
</evidence>
<dbReference type="PROSITE" id="PS50887">
    <property type="entry name" value="GGDEF"/>
    <property type="match status" value="1"/>
</dbReference>
<keyword evidence="5" id="KW-1133">Transmembrane helix</keyword>
<feature type="transmembrane region" description="Helical" evidence="5">
    <location>
        <begin position="172"/>
        <end position="192"/>
    </location>
</feature>
<evidence type="ECO:0000256" key="1">
    <source>
        <dbReference type="ARBA" id="ARBA00001946"/>
    </source>
</evidence>
<organism evidence="7 8">
    <name type="scientific">Ectopseudomonas oleovorans</name>
    <name type="common">Pseudomonas oleovorans</name>
    <dbReference type="NCBI Taxonomy" id="301"/>
    <lineage>
        <taxon>Bacteria</taxon>
        <taxon>Pseudomonadati</taxon>
        <taxon>Pseudomonadota</taxon>
        <taxon>Gammaproteobacteria</taxon>
        <taxon>Pseudomonadales</taxon>
        <taxon>Pseudomonadaceae</taxon>
        <taxon>Ectopseudomonas</taxon>
    </lineage>
</organism>
<dbReference type="PANTHER" id="PTHR45138:SF9">
    <property type="entry name" value="DIGUANYLATE CYCLASE DGCM-RELATED"/>
    <property type="match status" value="1"/>
</dbReference>
<comment type="catalytic activity">
    <reaction evidence="4">
        <text>2 GTP = 3',3'-c-di-GMP + 2 diphosphate</text>
        <dbReference type="Rhea" id="RHEA:24898"/>
        <dbReference type="ChEBI" id="CHEBI:33019"/>
        <dbReference type="ChEBI" id="CHEBI:37565"/>
        <dbReference type="ChEBI" id="CHEBI:58805"/>
        <dbReference type="EC" id="2.7.7.65"/>
    </reaction>
</comment>
<evidence type="ECO:0000256" key="3">
    <source>
        <dbReference type="ARBA" id="ARBA00012528"/>
    </source>
</evidence>
<dbReference type="PANTHER" id="PTHR45138">
    <property type="entry name" value="REGULATORY COMPONENTS OF SENSORY TRANSDUCTION SYSTEM"/>
    <property type="match status" value="1"/>
</dbReference>
<accession>A0A397N9L4</accession>
<dbReference type="GO" id="GO:1902201">
    <property type="term" value="P:negative regulation of bacterial-type flagellum-dependent cell motility"/>
    <property type="evidence" value="ECO:0007669"/>
    <property type="project" value="TreeGrafter"/>
</dbReference>
<dbReference type="EMBL" id="QXDA01000003">
    <property type="protein sequence ID" value="RIA31867.1"/>
    <property type="molecule type" value="Genomic_DNA"/>
</dbReference>
<dbReference type="InterPro" id="IPR043128">
    <property type="entry name" value="Rev_trsase/Diguanyl_cyclase"/>
</dbReference>
<dbReference type="EC" id="2.7.7.65" evidence="3"/>
<dbReference type="SUPFAM" id="SSF55073">
    <property type="entry name" value="Nucleotide cyclase"/>
    <property type="match status" value="1"/>
</dbReference>
<sequence length="399" mass="44802">MSASESGIASSRQSAWVIPAALQTAYQHYVVQHHGRFLLAINFIAMIAYDLYVFADALLIPDMALESLLLRGGMSLVGLVNIYLVFWRYRNVLLMDMLMPVHDIISTIAWFELLKRSSSPDVPTFVYASVVFIILANLGARYSFRGILACSAAISGIILCNQWLLHDGQSKPVLVFSIAYLPVLLFSLFISWTNINGVRRAFLDDQEKQRQRDELAALNLRLARQASTDALTDIGNRRAFDLALEEHWQQMQRNGRPFSLLLLDIDFFKPFNDHYGHQVGDQCLCEVARCISASLRQGQGDVYRYGGEEFVVLLQITDVGELNALAERLREQVANLAIDHQHRPDGLNRLTISIGACTSQAAGVQQADDLFAQCDRLLYQAKQQGRNQVCSQLPHALRA</sequence>
<dbReference type="NCBIfam" id="TIGR00254">
    <property type="entry name" value="GGDEF"/>
    <property type="match status" value="1"/>
</dbReference>
<dbReference type="AlphaFoldDB" id="A0A397N9L4"/>
<dbReference type="InterPro" id="IPR050469">
    <property type="entry name" value="Diguanylate_Cyclase"/>
</dbReference>
<dbReference type="RefSeq" id="WP_119693151.1">
    <property type="nucleotide sequence ID" value="NZ_QXDA01000003.1"/>
</dbReference>
<comment type="cofactor">
    <cofactor evidence="1">
        <name>Mg(2+)</name>
        <dbReference type="ChEBI" id="CHEBI:18420"/>
    </cofactor>
</comment>
<gene>
    <name evidence="7" type="ORF">DFO61_2596</name>
</gene>
<evidence type="ECO:0000313" key="8">
    <source>
        <dbReference type="Proteomes" id="UP000265836"/>
    </source>
</evidence>
<dbReference type="FunFam" id="3.30.70.270:FF:000001">
    <property type="entry name" value="Diguanylate cyclase domain protein"/>
    <property type="match status" value="1"/>
</dbReference>
<reference evidence="7 8" key="1">
    <citation type="submission" date="2018-08" db="EMBL/GenBank/DDBJ databases">
        <title>Genome sequencing of rice bacterial endophytes.</title>
        <authorList>
            <person name="Venturi V."/>
        </authorList>
    </citation>
    <scope>NUCLEOTIDE SEQUENCE [LARGE SCALE GENOMIC DNA]</scope>
    <source>
        <strain evidence="7 8">E1205</strain>
    </source>
</reference>
<dbReference type="GO" id="GO:0052621">
    <property type="term" value="F:diguanylate cyclase activity"/>
    <property type="evidence" value="ECO:0007669"/>
    <property type="project" value="UniProtKB-EC"/>
</dbReference>
<feature type="transmembrane region" description="Helical" evidence="5">
    <location>
        <begin position="147"/>
        <end position="166"/>
    </location>
</feature>
<dbReference type="Gene3D" id="3.30.70.270">
    <property type="match status" value="1"/>
</dbReference>
<protein>
    <recommendedName>
        <fullName evidence="3">diguanylate cyclase</fullName>
        <ecNumber evidence="3">2.7.7.65</ecNumber>
    </recommendedName>
</protein>
<dbReference type="Proteomes" id="UP000265836">
    <property type="component" value="Unassembled WGS sequence"/>
</dbReference>
<feature type="transmembrane region" description="Helical" evidence="5">
    <location>
        <begin position="67"/>
        <end position="86"/>
    </location>
</feature>
<feature type="transmembrane region" description="Helical" evidence="5">
    <location>
        <begin position="37"/>
        <end position="55"/>
    </location>
</feature>
<dbReference type="Pfam" id="PF00990">
    <property type="entry name" value="GGDEF"/>
    <property type="match status" value="1"/>
</dbReference>
<dbReference type="CDD" id="cd01949">
    <property type="entry name" value="GGDEF"/>
    <property type="match status" value="1"/>
</dbReference>
<comment type="caution">
    <text evidence="7">The sequence shown here is derived from an EMBL/GenBank/DDBJ whole genome shotgun (WGS) entry which is preliminary data.</text>
</comment>
<evidence type="ECO:0000313" key="7">
    <source>
        <dbReference type="EMBL" id="RIA31867.1"/>
    </source>
</evidence>
<name>A0A397N9L4_ECTOL</name>
<comment type="subcellular location">
    <subcellularLocation>
        <location evidence="2">Cell inner membrane</location>
    </subcellularLocation>
</comment>
<dbReference type="InterPro" id="IPR029787">
    <property type="entry name" value="Nucleotide_cyclase"/>
</dbReference>
<evidence type="ECO:0000256" key="4">
    <source>
        <dbReference type="ARBA" id="ARBA00034247"/>
    </source>
</evidence>
<keyword evidence="5" id="KW-0472">Membrane</keyword>
<feature type="domain" description="GGDEF" evidence="6">
    <location>
        <begin position="256"/>
        <end position="394"/>
    </location>
</feature>
<feature type="transmembrane region" description="Helical" evidence="5">
    <location>
        <begin position="123"/>
        <end position="140"/>
    </location>
</feature>
<dbReference type="GO" id="GO:0005886">
    <property type="term" value="C:plasma membrane"/>
    <property type="evidence" value="ECO:0007669"/>
    <property type="project" value="UniProtKB-SubCell"/>
</dbReference>
<evidence type="ECO:0000259" key="6">
    <source>
        <dbReference type="PROSITE" id="PS50887"/>
    </source>
</evidence>
<dbReference type="GO" id="GO:0043709">
    <property type="term" value="P:cell adhesion involved in single-species biofilm formation"/>
    <property type="evidence" value="ECO:0007669"/>
    <property type="project" value="TreeGrafter"/>
</dbReference>
<dbReference type="InterPro" id="IPR000160">
    <property type="entry name" value="GGDEF_dom"/>
</dbReference>
<dbReference type="SMART" id="SM00267">
    <property type="entry name" value="GGDEF"/>
    <property type="match status" value="1"/>
</dbReference>
<proteinExistence type="predicted"/>
<evidence type="ECO:0000256" key="5">
    <source>
        <dbReference type="SAM" id="Phobius"/>
    </source>
</evidence>
<keyword evidence="5" id="KW-0812">Transmembrane</keyword>